<evidence type="ECO:0000313" key="3">
    <source>
        <dbReference type="Proteomes" id="UP000241229"/>
    </source>
</evidence>
<feature type="domain" description="Immunity MXAN-0049 protein" evidence="1">
    <location>
        <begin position="15"/>
        <end position="91"/>
    </location>
</feature>
<proteinExistence type="predicted"/>
<dbReference type="OrthoDB" id="5509251at2"/>
<protein>
    <recommendedName>
        <fullName evidence="1">Immunity MXAN-0049 protein domain-containing protein</fullName>
    </recommendedName>
</protein>
<accession>A0A2P7RLN3</accession>
<keyword evidence="3" id="KW-1185">Reference proteome</keyword>
<dbReference type="InterPro" id="IPR012433">
    <property type="entry name" value="Imm11"/>
</dbReference>
<dbReference type="Pfam" id="PF07791">
    <property type="entry name" value="Imm11"/>
    <property type="match status" value="1"/>
</dbReference>
<sequence>MPVTVRAKGGDVLRFSFARTLIHRPCLDVERSDIDSWIMPGVRIMDARLLVFKPDCLGDDHFVRDTLIGEMLVSEQLKDALLATGDPGLKFVLPKDVWNIFWNEDRRLH</sequence>
<dbReference type="EMBL" id="PXYK01000044">
    <property type="protein sequence ID" value="PSJ51075.1"/>
    <property type="molecule type" value="Genomic_DNA"/>
</dbReference>
<gene>
    <name evidence="2" type="ORF">C7I84_27730</name>
</gene>
<organism evidence="2 3">
    <name type="scientific">Kumtagia ephedrae</name>
    <dbReference type="NCBI Taxonomy" id="2116701"/>
    <lineage>
        <taxon>Bacteria</taxon>
        <taxon>Pseudomonadati</taxon>
        <taxon>Pseudomonadota</taxon>
        <taxon>Alphaproteobacteria</taxon>
        <taxon>Hyphomicrobiales</taxon>
        <taxon>Phyllobacteriaceae</taxon>
        <taxon>Kumtagia</taxon>
    </lineage>
</organism>
<dbReference type="AlphaFoldDB" id="A0A2P7RLN3"/>
<evidence type="ECO:0000259" key="1">
    <source>
        <dbReference type="Pfam" id="PF07791"/>
    </source>
</evidence>
<name>A0A2P7RLN3_9HYPH</name>
<dbReference type="Proteomes" id="UP000241229">
    <property type="component" value="Unassembled WGS sequence"/>
</dbReference>
<reference evidence="2 3" key="1">
    <citation type="submission" date="2018-03" db="EMBL/GenBank/DDBJ databases">
        <title>The draft genome of Mesorhizobium sp. 6GN-30.</title>
        <authorList>
            <person name="Liu L."/>
            <person name="Li L."/>
            <person name="Wang T."/>
            <person name="Zhang X."/>
            <person name="Liang L."/>
        </authorList>
    </citation>
    <scope>NUCLEOTIDE SEQUENCE [LARGE SCALE GENOMIC DNA]</scope>
    <source>
        <strain evidence="2 3">6GN30</strain>
    </source>
</reference>
<comment type="caution">
    <text evidence="2">The sequence shown here is derived from an EMBL/GenBank/DDBJ whole genome shotgun (WGS) entry which is preliminary data.</text>
</comment>
<evidence type="ECO:0000313" key="2">
    <source>
        <dbReference type="EMBL" id="PSJ51075.1"/>
    </source>
</evidence>
<dbReference type="RefSeq" id="WP_106775451.1">
    <property type="nucleotide sequence ID" value="NZ_PXYK01000044.1"/>
</dbReference>